<keyword evidence="7" id="KW-0863">Zinc-finger</keyword>
<dbReference type="PANTHER" id="PTHR12326:SF5">
    <property type="entry name" value="PLECKSTRIN HOMOLOGY DOMAIN-CONTAINING FAMILY M MEMBER 1"/>
    <property type="match status" value="1"/>
</dbReference>
<dbReference type="Pfam" id="PF02759">
    <property type="entry name" value="RUN"/>
    <property type="match status" value="1"/>
</dbReference>
<evidence type="ECO:0000256" key="1">
    <source>
        <dbReference type="ARBA" id="ARBA00004603"/>
    </source>
</evidence>
<dbReference type="Pfam" id="PF13901">
    <property type="entry name" value="RH_dom"/>
    <property type="match status" value="1"/>
</dbReference>
<dbReference type="InterPro" id="IPR011993">
    <property type="entry name" value="PH-like_dom_sf"/>
</dbReference>
<dbReference type="PROSITE" id="PS50003">
    <property type="entry name" value="PH_DOMAIN"/>
    <property type="match status" value="2"/>
</dbReference>
<name>A0AA97LFT2_EUBMA</name>
<evidence type="ECO:0000256" key="2">
    <source>
        <dbReference type="ARBA" id="ARBA00004656"/>
    </source>
</evidence>
<keyword evidence="8" id="KW-0862">Zinc</keyword>
<dbReference type="InterPro" id="IPR004012">
    <property type="entry name" value="Run_dom"/>
</dbReference>
<evidence type="ECO:0000256" key="8">
    <source>
        <dbReference type="ARBA" id="ARBA00022833"/>
    </source>
</evidence>
<evidence type="ECO:0000256" key="6">
    <source>
        <dbReference type="ARBA" id="ARBA00022753"/>
    </source>
</evidence>
<dbReference type="AlphaFoldDB" id="A0AA97LFT2"/>
<evidence type="ECO:0000313" key="14">
    <source>
        <dbReference type="Proteomes" id="UP001190640"/>
    </source>
</evidence>
<reference evidence="15 16" key="1">
    <citation type="submission" date="2025-04" db="UniProtKB">
        <authorList>
            <consortium name="RefSeq"/>
        </authorList>
    </citation>
    <scope>IDENTIFICATION</scope>
    <source>
        <tissue evidence="15 16">Blood</tissue>
    </source>
</reference>
<feature type="domain" description="PH" evidence="12">
    <location>
        <begin position="541"/>
        <end position="632"/>
    </location>
</feature>
<evidence type="ECO:0000256" key="5">
    <source>
        <dbReference type="ARBA" id="ARBA00022737"/>
    </source>
</evidence>
<feature type="compositionally biased region" description="Low complexity" evidence="11">
    <location>
        <begin position="259"/>
        <end position="279"/>
    </location>
</feature>
<dbReference type="InterPro" id="IPR047326">
    <property type="entry name" value="RUN_PLEKHM1"/>
</dbReference>
<dbReference type="PROSITE" id="PS50826">
    <property type="entry name" value="RUN"/>
    <property type="match status" value="1"/>
</dbReference>
<feature type="region of interest" description="Disordered" evidence="11">
    <location>
        <begin position="504"/>
        <end position="525"/>
    </location>
</feature>
<evidence type="ECO:0000313" key="16">
    <source>
        <dbReference type="RefSeq" id="XP_054850578.1"/>
    </source>
</evidence>
<gene>
    <name evidence="15 16" type="primary">PLEKHM1</name>
</gene>
<dbReference type="Gene3D" id="1.20.58.900">
    <property type="match status" value="1"/>
</dbReference>
<feature type="region of interest" description="Disordered" evidence="11">
    <location>
        <begin position="432"/>
        <end position="451"/>
    </location>
</feature>
<keyword evidence="5" id="KW-0677">Repeat</keyword>
<proteinExistence type="predicted"/>
<dbReference type="SUPFAM" id="SSF140741">
    <property type="entry name" value="RUN domain-like"/>
    <property type="match status" value="1"/>
</dbReference>
<accession>A0AA97LFT2</accession>
<dbReference type="GO" id="GO:0005770">
    <property type="term" value="C:late endosome"/>
    <property type="evidence" value="ECO:0007669"/>
    <property type="project" value="UniProtKB-SubCell"/>
</dbReference>
<evidence type="ECO:0000256" key="7">
    <source>
        <dbReference type="ARBA" id="ARBA00022771"/>
    </source>
</evidence>
<protein>
    <submittedName>
        <fullName evidence="15 16">Pleckstrin homology domain-containing family M member 1</fullName>
    </submittedName>
</protein>
<dbReference type="SUPFAM" id="SSF50729">
    <property type="entry name" value="PH domain-like"/>
    <property type="match status" value="2"/>
</dbReference>
<keyword evidence="10" id="KW-0458">Lysosome</keyword>
<evidence type="ECO:0000259" key="13">
    <source>
        <dbReference type="PROSITE" id="PS50826"/>
    </source>
</evidence>
<dbReference type="RefSeq" id="XP_054850578.1">
    <property type="nucleotide sequence ID" value="XM_054994603.1"/>
</dbReference>
<evidence type="ECO:0000256" key="11">
    <source>
        <dbReference type="SAM" id="MobiDB-lite"/>
    </source>
</evidence>
<feature type="region of interest" description="Disordered" evidence="11">
    <location>
        <begin position="259"/>
        <end position="291"/>
    </location>
</feature>
<dbReference type="Proteomes" id="UP001190640">
    <property type="component" value="Chromosome 12"/>
</dbReference>
<evidence type="ECO:0000256" key="9">
    <source>
        <dbReference type="ARBA" id="ARBA00023006"/>
    </source>
</evidence>
<dbReference type="SMART" id="SM01175">
    <property type="entry name" value="DUF4206"/>
    <property type="match status" value="1"/>
</dbReference>
<dbReference type="InterPro" id="IPR037213">
    <property type="entry name" value="Run_dom_sf"/>
</dbReference>
<evidence type="ECO:0000256" key="10">
    <source>
        <dbReference type="ARBA" id="ARBA00023228"/>
    </source>
</evidence>
<keyword evidence="6" id="KW-0967">Endosome</keyword>
<dbReference type="Gene3D" id="2.30.29.30">
    <property type="entry name" value="Pleckstrin-homology domain (PH domain)/Phosphotyrosine-binding domain (PTB)"/>
    <property type="match status" value="1"/>
</dbReference>
<dbReference type="CDD" id="cd17679">
    <property type="entry name" value="RUN_PLEKHM1"/>
    <property type="match status" value="1"/>
</dbReference>
<dbReference type="KEGG" id="emc:129340050"/>
<evidence type="ECO:0000256" key="4">
    <source>
        <dbReference type="ARBA" id="ARBA00022723"/>
    </source>
</evidence>
<evidence type="ECO:0000313" key="15">
    <source>
        <dbReference type="RefSeq" id="XP_054850577.1"/>
    </source>
</evidence>
<comment type="subcellular location">
    <subcellularLocation>
        <location evidence="1">Late endosome</location>
    </subcellularLocation>
    <subcellularLocation>
        <location evidence="2">Lysosome membrane</location>
    </subcellularLocation>
</comment>
<dbReference type="CDD" id="cd13321">
    <property type="entry name" value="PH_PLEKHM1"/>
    <property type="match status" value="1"/>
</dbReference>
<dbReference type="InterPro" id="IPR025258">
    <property type="entry name" value="RH_dom"/>
</dbReference>
<dbReference type="PANTHER" id="PTHR12326">
    <property type="entry name" value="PLECKSTRIN HOMOLOGY DOMAIN CONTAINING PROTEIN"/>
    <property type="match status" value="1"/>
</dbReference>
<dbReference type="InterPro" id="IPR001849">
    <property type="entry name" value="PH_domain"/>
</dbReference>
<dbReference type="RefSeq" id="XP_054850577.1">
    <property type="nucleotide sequence ID" value="XM_054994602.1"/>
</dbReference>
<evidence type="ECO:0000256" key="3">
    <source>
        <dbReference type="ARBA" id="ARBA00022553"/>
    </source>
</evidence>
<evidence type="ECO:0000259" key="12">
    <source>
        <dbReference type="PROSITE" id="PS50003"/>
    </source>
</evidence>
<dbReference type="SMART" id="SM00593">
    <property type="entry name" value="RUN"/>
    <property type="match status" value="1"/>
</dbReference>
<dbReference type="GO" id="GO:0005765">
    <property type="term" value="C:lysosomal membrane"/>
    <property type="evidence" value="ECO:0007669"/>
    <property type="project" value="UniProtKB-SubCell"/>
</dbReference>
<feature type="domain" description="PH" evidence="12">
    <location>
        <begin position="691"/>
        <end position="785"/>
    </location>
</feature>
<dbReference type="SMART" id="SM00233">
    <property type="entry name" value="PH"/>
    <property type="match status" value="2"/>
</dbReference>
<keyword evidence="4" id="KW-0479">Metal-binding</keyword>
<sequence length="1066" mass="118107">MRSSRAVENGQQPQEVAQLIKKHLVNSIKALQKHYVTSDALVTSDDGDANTLCCALEAVFVHGLKAKHIKAEPGTKGRKLGGRPPLPQPVFWALLKSITHRNIISELEHLDFINTDVGRCRAWLRLALNDGLMECYLKLLLHEKAHLSEYYHSPALLLDTEECEFLLSYLQGLSSLAFDLSYKSAVLNEWTITPLSLSGLCPASELLDPLVSLEPRRKESLGSLSQSSGSDEVEGRPTILPLVKSQQAEKLTASNLSISTTGSSQLSSSLDSDSLLPGSCTRSPDRGEGSVLDYTELGTTAAKDLDRSLQEVLAGFSRAQRTLESAGEKPTHIVAESSLLQCLCPAASAPLPCGEVTESPAVVQLPLPPANSQLLSNGGSLKMGETAEPLIALSAGIETAPELIRTHIAKQEADATQIHCIDSRKVEESISQVNGHDGSHPGMRQLPSPVSPVGCPKTNWITEDDFHLPSSEDVEKGPSALPKPSPERAAEALIQNDVLDQTKLHLSSPGARKTKPSPERGSKRFSVVHRRQIGLSNPFRGLLKLGNLERRGAMGIWKEFFCELSPLELRLFVDSEERVCVENCSLLRCESVGLAHNDGRFDLIFSGKRLCLRAASQDEAEDWLDRLHEALQKCKPQPEDDWETLECPEATEDLETNSASGEHGSSLGFLQYDRTAENGLDWTCALAPELDAVKESVLYLEADRAWAPFVFSLSLEALKCFKARNGEKTLSNSYGIETIQDILPDVSLGGPAFFKVITSKAVLKLRAQSAEEAADWRDLVRRVLMSYLETAEEALTLGGNLDGNSQAVLKNIVKENGFLLQYLVAIPTEKGLDGQSFICAGCSRQIGFSFPKPKLCSFTGLYYCDSCHRDDELVIPSRLIHNWDLTRRPVCRQALKFLTQICKQPLIDLKLVNETLYDHVDLMRHICRTREQLKLLGDYLILCRSGALKEITKRLDHRHYLLECPHKYSVADLSQIADGVFETFLQSLIQFASHHVYNCDLCTQRGFICQICNSNDIIFPFEFDTTTRCSECKTVFHSSCQMNASFCPRCIRRQKYQQKLQASHWQ</sequence>
<dbReference type="InterPro" id="IPR051366">
    <property type="entry name" value="DEF8"/>
</dbReference>
<dbReference type="GO" id="GO:0008270">
    <property type="term" value="F:zinc ion binding"/>
    <property type="evidence" value="ECO:0007669"/>
    <property type="project" value="UniProtKB-KW"/>
</dbReference>
<dbReference type="InterPro" id="IPR042827">
    <property type="entry name" value="PLEKHM1_PH"/>
</dbReference>
<dbReference type="GeneID" id="129340050"/>
<feature type="domain" description="RUN" evidence="13">
    <location>
        <begin position="43"/>
        <end position="185"/>
    </location>
</feature>
<keyword evidence="9" id="KW-0072">Autophagy</keyword>
<dbReference type="GO" id="GO:0006914">
    <property type="term" value="P:autophagy"/>
    <property type="evidence" value="ECO:0007669"/>
    <property type="project" value="UniProtKB-KW"/>
</dbReference>
<keyword evidence="14" id="KW-1185">Reference proteome</keyword>
<keyword evidence="3" id="KW-0597">Phosphoprotein</keyword>
<dbReference type="CTD" id="9842"/>
<feature type="region of interest" description="Disordered" evidence="11">
    <location>
        <begin position="462"/>
        <end position="487"/>
    </location>
</feature>
<organism evidence="14 15">
    <name type="scientific">Eublepharis macularius</name>
    <name type="common">Leopard gecko</name>
    <name type="synonym">Cyrtodactylus macularius</name>
    <dbReference type="NCBI Taxonomy" id="481883"/>
    <lineage>
        <taxon>Eukaryota</taxon>
        <taxon>Metazoa</taxon>
        <taxon>Chordata</taxon>
        <taxon>Craniata</taxon>
        <taxon>Vertebrata</taxon>
        <taxon>Euteleostomi</taxon>
        <taxon>Lepidosauria</taxon>
        <taxon>Squamata</taxon>
        <taxon>Bifurcata</taxon>
        <taxon>Gekkota</taxon>
        <taxon>Eublepharidae</taxon>
        <taxon>Eublepharinae</taxon>
        <taxon>Eublepharis</taxon>
    </lineage>
</organism>